<dbReference type="NCBIfam" id="TIGR00236">
    <property type="entry name" value="wecB"/>
    <property type="match status" value="1"/>
</dbReference>
<feature type="domain" description="UDP-N-acetylglucosamine 2-epimerase" evidence="5">
    <location>
        <begin position="9"/>
        <end position="348"/>
    </location>
</feature>
<gene>
    <name evidence="6" type="primary">wecB</name>
    <name evidence="6" type="ORF">HC175_12095</name>
</gene>
<sequence>MAPILHELKDKNILHCICVTAQHREMLDQVLEFFKIIPDYDLNIMSKGQSLNLLSSKIFEEIDLVLEKEKPELILLQGDTTTAAIASMAAFHRKIKVGHVEAGLRTYDASAPFPEEINRQIIARITDYHFVPTPAAAKNLISEGIPENKIFLTGNTVVDALLWGIKKVNESISCKEINELEKIIDPSKKIVLVTGHRRENFGTGLKEICQGLLEISQKESIQLIFPVHLNPIVKDTVHELLSGQENIHLINPLPYPAMLWLMQQSHLIISDSGGIQEEAPTFLKPVLVTRKTTERMEGVDAGFSFMVGTNKNKLISKAFELLKMPPDYSNKKNPYGDGKAAEKIVRLITSS</sequence>
<keyword evidence="1 4" id="KW-0413">Isomerase</keyword>
<protein>
    <recommendedName>
        <fullName evidence="3">UDP-N-acetylglucosamine 2-epimerase (non-hydrolyzing)</fullName>
        <ecNumber evidence="3">5.1.3.14</ecNumber>
    </recommendedName>
</protein>
<accession>A0ABX1CZH4</accession>
<dbReference type="InterPro" id="IPR029767">
    <property type="entry name" value="WecB-like"/>
</dbReference>
<organism evidence="6 7">
    <name type="scientific">Salinimicrobium oceani</name>
    <dbReference type="NCBI Taxonomy" id="2722702"/>
    <lineage>
        <taxon>Bacteria</taxon>
        <taxon>Pseudomonadati</taxon>
        <taxon>Bacteroidota</taxon>
        <taxon>Flavobacteriia</taxon>
        <taxon>Flavobacteriales</taxon>
        <taxon>Flavobacteriaceae</taxon>
        <taxon>Salinimicrobium</taxon>
    </lineage>
</organism>
<proteinExistence type="inferred from homology"/>
<name>A0ABX1CZH4_9FLAO</name>
<evidence type="ECO:0000256" key="3">
    <source>
        <dbReference type="ARBA" id="ARBA00038858"/>
    </source>
</evidence>
<dbReference type="PANTHER" id="PTHR43174:SF2">
    <property type="entry name" value="UDP-N-ACETYLGLUCOSAMINE 2-EPIMERASE"/>
    <property type="match status" value="1"/>
</dbReference>
<dbReference type="Pfam" id="PF02350">
    <property type="entry name" value="Epimerase_2"/>
    <property type="match status" value="1"/>
</dbReference>
<dbReference type="InterPro" id="IPR003331">
    <property type="entry name" value="UDP_GlcNAc_Epimerase_2_dom"/>
</dbReference>
<evidence type="ECO:0000256" key="1">
    <source>
        <dbReference type="ARBA" id="ARBA00023235"/>
    </source>
</evidence>
<evidence type="ECO:0000256" key="2">
    <source>
        <dbReference type="ARBA" id="ARBA00038209"/>
    </source>
</evidence>
<evidence type="ECO:0000313" key="6">
    <source>
        <dbReference type="EMBL" id="NJW53660.1"/>
    </source>
</evidence>
<dbReference type="Proteomes" id="UP000703674">
    <property type="component" value="Unassembled WGS sequence"/>
</dbReference>
<evidence type="ECO:0000313" key="7">
    <source>
        <dbReference type="Proteomes" id="UP000703674"/>
    </source>
</evidence>
<dbReference type="SUPFAM" id="SSF53756">
    <property type="entry name" value="UDP-Glycosyltransferase/glycogen phosphorylase"/>
    <property type="match status" value="1"/>
</dbReference>
<dbReference type="PANTHER" id="PTHR43174">
    <property type="entry name" value="UDP-N-ACETYLGLUCOSAMINE 2-EPIMERASE"/>
    <property type="match status" value="1"/>
</dbReference>
<dbReference type="CDD" id="cd03786">
    <property type="entry name" value="GTB_UDP-GlcNAc_2-Epimerase"/>
    <property type="match status" value="1"/>
</dbReference>
<keyword evidence="7" id="KW-1185">Reference proteome</keyword>
<dbReference type="EMBL" id="JAAVJR010000007">
    <property type="protein sequence ID" value="NJW53660.1"/>
    <property type="molecule type" value="Genomic_DNA"/>
</dbReference>
<dbReference type="Gene3D" id="3.40.50.2000">
    <property type="entry name" value="Glycogen Phosphorylase B"/>
    <property type="match status" value="2"/>
</dbReference>
<dbReference type="GO" id="GO:0008761">
    <property type="term" value="F:UDP-N-acetylglucosamine 2-epimerase activity"/>
    <property type="evidence" value="ECO:0007669"/>
    <property type="project" value="UniProtKB-EC"/>
</dbReference>
<evidence type="ECO:0000256" key="4">
    <source>
        <dbReference type="RuleBase" id="RU003513"/>
    </source>
</evidence>
<comment type="caution">
    <text evidence="6">The sequence shown here is derived from an EMBL/GenBank/DDBJ whole genome shotgun (WGS) entry which is preliminary data.</text>
</comment>
<dbReference type="EC" id="5.1.3.14" evidence="3"/>
<comment type="similarity">
    <text evidence="2 4">Belongs to the UDP-N-acetylglucosamine 2-epimerase family.</text>
</comment>
<reference evidence="6 7" key="1">
    <citation type="submission" date="2020-03" db="EMBL/GenBank/DDBJ databases">
        <title>Salinimicrobium sp. nov, isolated from SCS.</title>
        <authorList>
            <person name="Cao W.R."/>
        </authorList>
    </citation>
    <scope>NUCLEOTIDE SEQUENCE [LARGE SCALE GENOMIC DNA]</scope>
    <source>
        <strain evidence="7">J15B91</strain>
    </source>
</reference>
<evidence type="ECO:0000259" key="5">
    <source>
        <dbReference type="Pfam" id="PF02350"/>
    </source>
</evidence>